<dbReference type="Gene3D" id="1.25.40.20">
    <property type="entry name" value="Ankyrin repeat-containing domain"/>
    <property type="match status" value="1"/>
</dbReference>
<dbReference type="OrthoDB" id="5333243at2759"/>
<dbReference type="STRING" id="1392247.A0A3N4KU13"/>
<feature type="compositionally biased region" description="Basic and acidic residues" evidence="4">
    <location>
        <begin position="669"/>
        <end position="694"/>
    </location>
</feature>
<dbReference type="Pfam" id="PF00023">
    <property type="entry name" value="Ank"/>
    <property type="match status" value="1"/>
</dbReference>
<feature type="compositionally biased region" description="Polar residues" evidence="4">
    <location>
        <begin position="769"/>
        <end position="778"/>
    </location>
</feature>
<dbReference type="PROSITE" id="PS50088">
    <property type="entry name" value="ANK_REPEAT"/>
    <property type="match status" value="1"/>
</dbReference>
<dbReference type="InterPro" id="IPR036770">
    <property type="entry name" value="Ankyrin_rpt-contain_sf"/>
</dbReference>
<reference evidence="5 6" key="1">
    <citation type="journal article" date="2018" name="Nat. Ecol. Evol.">
        <title>Pezizomycetes genomes reveal the molecular basis of ectomycorrhizal truffle lifestyle.</title>
        <authorList>
            <person name="Murat C."/>
            <person name="Payen T."/>
            <person name="Noel B."/>
            <person name="Kuo A."/>
            <person name="Morin E."/>
            <person name="Chen J."/>
            <person name="Kohler A."/>
            <person name="Krizsan K."/>
            <person name="Balestrini R."/>
            <person name="Da Silva C."/>
            <person name="Montanini B."/>
            <person name="Hainaut M."/>
            <person name="Levati E."/>
            <person name="Barry K.W."/>
            <person name="Belfiori B."/>
            <person name="Cichocki N."/>
            <person name="Clum A."/>
            <person name="Dockter R.B."/>
            <person name="Fauchery L."/>
            <person name="Guy J."/>
            <person name="Iotti M."/>
            <person name="Le Tacon F."/>
            <person name="Lindquist E.A."/>
            <person name="Lipzen A."/>
            <person name="Malagnac F."/>
            <person name="Mello A."/>
            <person name="Molinier V."/>
            <person name="Miyauchi S."/>
            <person name="Poulain J."/>
            <person name="Riccioni C."/>
            <person name="Rubini A."/>
            <person name="Sitrit Y."/>
            <person name="Splivallo R."/>
            <person name="Traeger S."/>
            <person name="Wang M."/>
            <person name="Zifcakova L."/>
            <person name="Wipf D."/>
            <person name="Zambonelli A."/>
            <person name="Paolocci F."/>
            <person name="Nowrousian M."/>
            <person name="Ottonello S."/>
            <person name="Baldrian P."/>
            <person name="Spatafora J.W."/>
            <person name="Henrissat B."/>
            <person name="Nagy L.G."/>
            <person name="Aury J.M."/>
            <person name="Wincker P."/>
            <person name="Grigoriev I.V."/>
            <person name="Bonfante P."/>
            <person name="Martin F.M."/>
        </authorList>
    </citation>
    <scope>NUCLEOTIDE SEQUENCE [LARGE SCALE GENOMIC DNA]</scope>
    <source>
        <strain evidence="5 6">CCBAS932</strain>
    </source>
</reference>
<dbReference type="GO" id="GO:0003723">
    <property type="term" value="F:RNA binding"/>
    <property type="evidence" value="ECO:0007669"/>
    <property type="project" value="TreeGrafter"/>
</dbReference>
<evidence type="ECO:0000313" key="6">
    <source>
        <dbReference type="Proteomes" id="UP000277580"/>
    </source>
</evidence>
<feature type="compositionally biased region" description="Basic and acidic residues" evidence="4">
    <location>
        <begin position="703"/>
        <end position="722"/>
    </location>
</feature>
<organism evidence="5 6">
    <name type="scientific">Morchella conica CCBAS932</name>
    <dbReference type="NCBI Taxonomy" id="1392247"/>
    <lineage>
        <taxon>Eukaryota</taxon>
        <taxon>Fungi</taxon>
        <taxon>Dikarya</taxon>
        <taxon>Ascomycota</taxon>
        <taxon>Pezizomycotina</taxon>
        <taxon>Pezizomycetes</taxon>
        <taxon>Pezizales</taxon>
        <taxon>Morchellaceae</taxon>
        <taxon>Morchella</taxon>
    </lineage>
</organism>
<evidence type="ECO:0000256" key="3">
    <source>
        <dbReference type="PROSITE-ProRule" id="PRU00023"/>
    </source>
</evidence>
<dbReference type="Proteomes" id="UP000277580">
    <property type="component" value="Unassembled WGS sequence"/>
</dbReference>
<dbReference type="SUPFAM" id="SSF48403">
    <property type="entry name" value="Ankyrin repeat"/>
    <property type="match status" value="1"/>
</dbReference>
<proteinExistence type="predicted"/>
<dbReference type="SMART" id="SM00248">
    <property type="entry name" value="ANK"/>
    <property type="match status" value="4"/>
</dbReference>
<evidence type="ECO:0000313" key="5">
    <source>
        <dbReference type="EMBL" id="RPB14000.1"/>
    </source>
</evidence>
<feature type="region of interest" description="Disordered" evidence="4">
    <location>
        <begin position="355"/>
        <end position="451"/>
    </location>
</feature>
<dbReference type="PANTHER" id="PTHR24141:SF1">
    <property type="entry name" value="2-5A-DEPENDENT RIBONUCLEASE"/>
    <property type="match status" value="1"/>
</dbReference>
<feature type="compositionally biased region" description="Basic residues" evidence="4">
    <location>
        <begin position="779"/>
        <end position="801"/>
    </location>
</feature>
<feature type="compositionally biased region" description="Polar residues" evidence="4">
    <location>
        <begin position="419"/>
        <end position="444"/>
    </location>
</feature>
<feature type="region of interest" description="Disordered" evidence="4">
    <location>
        <begin position="655"/>
        <end position="873"/>
    </location>
</feature>
<gene>
    <name evidence="5" type="ORF">P167DRAFT_564191</name>
</gene>
<keyword evidence="6" id="KW-1185">Reference proteome</keyword>
<sequence length="873" mass="99247">MNQEAPRENHPSPNTPHPNAHPNEIFYPQGCYDPHEKVLQKNFLEELTLGIATKDIKRIRFALDNKLDSTFSCKIYADDNPSSVWAVGVHDPSDAYLTNMSGWIHENCEKIIFHTYGCKIPTLHLLLKLWSPHIAKHFQTAVGSSSNSTLNGKDEEGATPLIKAAQCSIADAVKLLLRFGADPNQRCNKGFNALEHSLYASKKIERRETEKLEDSHSVIHLLLDSCIEMGYRDHKGRSLFHLAVKYGHSSLIGFLAGKERESMDCPDNGDQTPLELAVRLGDLDSVCSLVDSAAETKIREHFNDDGYDHSEYFTLFKNVVELLERKGPSAIYKILHTECTRYHFKLSKGSLETALRAQPAHRNPASIQIHNPKSIPPSRVERKQHHFSRPLSIPMVNQSQDDDPQSVSGVDQSKDKDLQSVSDVNQSQDKDPQSISGVDQSRGNDPQPISGVYQSQNLHFQVGLESKFQRDLRTFQQKSLASTPIDMRYYLKTAFDANTQEYFEDLAARSVCFCSDSITRAGFFHSVTMFFCPWDSEDRKRSYDRLKTIFHNYYLECQDRIYLHGPSSCPQSDFYTPPFGVIDNELIRRQGILRKGILLKDQEDLEIAIASSCDHYDSISRQGYFKSAALFFHPWEHKKQEDCRERLEQLFQFTQSPYHDGPHGPALQHPHESVSHIPDDDHRPQLDTRPDEHQPSVIAISDHQSESDGDERRIKQEFKLEPQTEEQDYESEGGLEVKCSEKKSTATGRRGGSQDGDGPGRSDNREQDQSPSSNNQKLQSKRRHSKENKEKKANKRQKRRLLGGDKEVKVNKSQKRPQDLGVQKQERNDGKKVGTWSNRACGQGGNTQNLSRKRKGTADVEEKQIISAKRSKN</sequence>
<dbReference type="GO" id="GO:0004540">
    <property type="term" value="F:RNA nuclease activity"/>
    <property type="evidence" value="ECO:0007669"/>
    <property type="project" value="TreeGrafter"/>
</dbReference>
<dbReference type="GO" id="GO:0006396">
    <property type="term" value="P:RNA processing"/>
    <property type="evidence" value="ECO:0007669"/>
    <property type="project" value="TreeGrafter"/>
</dbReference>
<dbReference type="PANTHER" id="PTHR24141">
    <property type="entry name" value="2-5A-DEPENDENT RIBONUCLEASE"/>
    <property type="match status" value="1"/>
</dbReference>
<accession>A0A3N4KU13</accession>
<evidence type="ECO:0000256" key="2">
    <source>
        <dbReference type="ARBA" id="ARBA00023043"/>
    </source>
</evidence>
<feature type="compositionally biased region" description="Acidic residues" evidence="4">
    <location>
        <begin position="723"/>
        <end position="733"/>
    </location>
</feature>
<feature type="region of interest" description="Disordered" evidence="4">
    <location>
        <begin position="1"/>
        <end position="25"/>
    </location>
</feature>
<name>A0A3N4KU13_9PEZI</name>
<feature type="compositionally biased region" description="Basic and acidic residues" evidence="4">
    <location>
        <begin position="758"/>
        <end position="768"/>
    </location>
</feature>
<dbReference type="AlphaFoldDB" id="A0A3N4KU13"/>
<dbReference type="PROSITE" id="PS50297">
    <property type="entry name" value="ANK_REP_REGION"/>
    <property type="match status" value="1"/>
</dbReference>
<keyword evidence="1" id="KW-0677">Repeat</keyword>
<dbReference type="EMBL" id="ML119120">
    <property type="protein sequence ID" value="RPB14000.1"/>
    <property type="molecule type" value="Genomic_DNA"/>
</dbReference>
<dbReference type="Pfam" id="PF12796">
    <property type="entry name" value="Ank_2"/>
    <property type="match status" value="1"/>
</dbReference>
<dbReference type="InParanoid" id="A0A3N4KU13"/>
<feature type="compositionally biased region" description="Polar residues" evidence="4">
    <location>
        <begin position="835"/>
        <end position="850"/>
    </location>
</feature>
<evidence type="ECO:0000256" key="1">
    <source>
        <dbReference type="ARBA" id="ARBA00022737"/>
    </source>
</evidence>
<feature type="compositionally biased region" description="Polar residues" evidence="4">
    <location>
        <begin position="395"/>
        <end position="411"/>
    </location>
</feature>
<feature type="compositionally biased region" description="Basic and acidic residues" evidence="4">
    <location>
        <begin position="1"/>
        <end position="10"/>
    </location>
</feature>
<feature type="repeat" description="ANK" evidence="3">
    <location>
        <begin position="156"/>
        <end position="188"/>
    </location>
</feature>
<evidence type="ECO:0000256" key="4">
    <source>
        <dbReference type="SAM" id="MobiDB-lite"/>
    </source>
</evidence>
<dbReference type="InterPro" id="IPR002110">
    <property type="entry name" value="Ankyrin_rpt"/>
</dbReference>
<keyword evidence="2 3" id="KW-0040">ANK repeat</keyword>
<protein>
    <submittedName>
        <fullName evidence="5">Ankyrin</fullName>
    </submittedName>
</protein>